<evidence type="ECO:0000256" key="1">
    <source>
        <dbReference type="ARBA" id="ARBA00004370"/>
    </source>
</evidence>
<dbReference type="InterPro" id="IPR036179">
    <property type="entry name" value="Ig-like_dom_sf"/>
</dbReference>
<feature type="signal peptide" evidence="4">
    <location>
        <begin position="1"/>
        <end position="25"/>
    </location>
</feature>
<keyword evidence="7" id="KW-1185">Reference proteome</keyword>
<comment type="caution">
    <text evidence="6">The sequence shown here is derived from an EMBL/GenBank/DDBJ whole genome shotgun (WGS) entry which is preliminary data.</text>
</comment>
<dbReference type="InterPro" id="IPR050504">
    <property type="entry name" value="IgSF_BTN/MOG"/>
</dbReference>
<dbReference type="PANTHER" id="PTHR24100">
    <property type="entry name" value="BUTYROPHILIN"/>
    <property type="match status" value="1"/>
</dbReference>
<keyword evidence="3" id="KW-0393">Immunoglobulin domain</keyword>
<dbReference type="SUPFAM" id="SSF48726">
    <property type="entry name" value="Immunoglobulin"/>
    <property type="match status" value="1"/>
</dbReference>
<dbReference type="GO" id="GO:0050852">
    <property type="term" value="P:T cell receptor signaling pathway"/>
    <property type="evidence" value="ECO:0007669"/>
    <property type="project" value="TreeGrafter"/>
</dbReference>
<protein>
    <recommendedName>
        <fullName evidence="5">Ig-like domain-containing protein</fullName>
    </recommendedName>
</protein>
<dbReference type="InterPro" id="IPR007110">
    <property type="entry name" value="Ig-like_dom"/>
</dbReference>
<dbReference type="InterPro" id="IPR013783">
    <property type="entry name" value="Ig-like_fold"/>
</dbReference>
<organism evidence="6 7">
    <name type="scientific">Pleurodeles waltl</name>
    <name type="common">Iberian ribbed newt</name>
    <dbReference type="NCBI Taxonomy" id="8319"/>
    <lineage>
        <taxon>Eukaryota</taxon>
        <taxon>Metazoa</taxon>
        <taxon>Chordata</taxon>
        <taxon>Craniata</taxon>
        <taxon>Vertebrata</taxon>
        <taxon>Euteleostomi</taxon>
        <taxon>Amphibia</taxon>
        <taxon>Batrachia</taxon>
        <taxon>Caudata</taxon>
        <taxon>Salamandroidea</taxon>
        <taxon>Salamandridae</taxon>
        <taxon>Pleurodelinae</taxon>
        <taxon>Pleurodeles</taxon>
    </lineage>
</organism>
<dbReference type="GO" id="GO:0005102">
    <property type="term" value="F:signaling receptor binding"/>
    <property type="evidence" value="ECO:0007669"/>
    <property type="project" value="TreeGrafter"/>
</dbReference>
<dbReference type="GO" id="GO:0001817">
    <property type="term" value="P:regulation of cytokine production"/>
    <property type="evidence" value="ECO:0007669"/>
    <property type="project" value="TreeGrafter"/>
</dbReference>
<proteinExistence type="predicted"/>
<keyword evidence="2" id="KW-0472">Membrane</keyword>
<feature type="chain" id="PRO_5043641994" description="Ig-like domain-containing protein" evidence="4">
    <location>
        <begin position="26"/>
        <end position="149"/>
    </location>
</feature>
<dbReference type="PROSITE" id="PS50835">
    <property type="entry name" value="IG_LIKE"/>
    <property type="match status" value="1"/>
</dbReference>
<reference evidence="6" key="1">
    <citation type="journal article" date="2022" name="bioRxiv">
        <title>Sequencing and chromosome-scale assembly of the giantPleurodeles waltlgenome.</title>
        <authorList>
            <person name="Brown T."/>
            <person name="Elewa A."/>
            <person name="Iarovenko S."/>
            <person name="Subramanian E."/>
            <person name="Araus A.J."/>
            <person name="Petzold A."/>
            <person name="Susuki M."/>
            <person name="Suzuki K.-i.T."/>
            <person name="Hayashi T."/>
            <person name="Toyoda A."/>
            <person name="Oliveira C."/>
            <person name="Osipova E."/>
            <person name="Leigh N.D."/>
            <person name="Simon A."/>
            <person name="Yun M.H."/>
        </authorList>
    </citation>
    <scope>NUCLEOTIDE SEQUENCE</scope>
    <source>
        <strain evidence="6">20211129_DDA</strain>
        <tissue evidence="6">Liver</tissue>
    </source>
</reference>
<name>A0AAV7QQC5_PLEWA</name>
<dbReference type="AlphaFoldDB" id="A0AAV7QQC5"/>
<evidence type="ECO:0000256" key="2">
    <source>
        <dbReference type="ARBA" id="ARBA00023136"/>
    </source>
</evidence>
<keyword evidence="4" id="KW-0732">Signal</keyword>
<evidence type="ECO:0000313" key="6">
    <source>
        <dbReference type="EMBL" id="KAJ1140570.1"/>
    </source>
</evidence>
<evidence type="ECO:0000256" key="4">
    <source>
        <dbReference type="SAM" id="SignalP"/>
    </source>
</evidence>
<sequence length="149" mass="17406">MALKPIRLELLVLLILSQRLPHLTAWLWVSTESPSEVRACPGKDVLLSCIFTVYPRPVRLQVLDVYWRRNNKKVARFYDFETDWRSRVSLFPEKLKKGNASLIIYQVDGTYKGHYVCQIRYGRQHQKIAIDLHLRTTPQEIAQCVAVDP</sequence>
<evidence type="ECO:0000259" key="5">
    <source>
        <dbReference type="PROSITE" id="PS50835"/>
    </source>
</evidence>
<feature type="domain" description="Ig-like" evidence="5">
    <location>
        <begin position="21"/>
        <end position="129"/>
    </location>
</feature>
<dbReference type="EMBL" id="JANPWB010000010">
    <property type="protein sequence ID" value="KAJ1140570.1"/>
    <property type="molecule type" value="Genomic_DNA"/>
</dbReference>
<evidence type="ECO:0000256" key="3">
    <source>
        <dbReference type="ARBA" id="ARBA00023319"/>
    </source>
</evidence>
<dbReference type="Gene3D" id="2.60.40.10">
    <property type="entry name" value="Immunoglobulins"/>
    <property type="match status" value="1"/>
</dbReference>
<comment type="subcellular location">
    <subcellularLocation>
        <location evidence="1">Membrane</location>
    </subcellularLocation>
</comment>
<gene>
    <name evidence="6" type="ORF">NDU88_006919</name>
</gene>
<dbReference type="Proteomes" id="UP001066276">
    <property type="component" value="Chromosome 6"/>
</dbReference>
<evidence type="ECO:0000313" key="7">
    <source>
        <dbReference type="Proteomes" id="UP001066276"/>
    </source>
</evidence>
<dbReference type="GO" id="GO:0009897">
    <property type="term" value="C:external side of plasma membrane"/>
    <property type="evidence" value="ECO:0007669"/>
    <property type="project" value="TreeGrafter"/>
</dbReference>
<accession>A0AAV7QQC5</accession>